<dbReference type="InterPro" id="IPR003134">
    <property type="entry name" value="Hs1_Cortactin"/>
</dbReference>
<comment type="caution">
    <text evidence="7">The sequence shown here is derived from an EMBL/GenBank/DDBJ whole genome shotgun (WGS) entry which is preliminary data.</text>
</comment>
<evidence type="ECO:0000256" key="4">
    <source>
        <dbReference type="PROSITE-ProRule" id="PRU00192"/>
    </source>
</evidence>
<organism evidence="7 8">
    <name type="scientific">Oedothorax gibbosus</name>
    <dbReference type="NCBI Taxonomy" id="931172"/>
    <lineage>
        <taxon>Eukaryota</taxon>
        <taxon>Metazoa</taxon>
        <taxon>Ecdysozoa</taxon>
        <taxon>Arthropoda</taxon>
        <taxon>Chelicerata</taxon>
        <taxon>Arachnida</taxon>
        <taxon>Araneae</taxon>
        <taxon>Araneomorphae</taxon>
        <taxon>Entelegynae</taxon>
        <taxon>Araneoidea</taxon>
        <taxon>Linyphiidae</taxon>
        <taxon>Erigoninae</taxon>
        <taxon>Oedothorax</taxon>
    </lineage>
</organism>
<sequence length="655" mass="73795">MWRATVGYNVNDSKNGGGDDDWETDPDFINDVTEEEQRWGSKTVEGSGRTSAAINIQELRTNVAKEDAELKKKVLEDGPKSSYGYGGKFGVQADRMDKSAVGHDYVAQVEKHTSQIDAKKGFGGKFGVQADRQDKSAVGWDHHEKAAKHASQQDYSSGFGGKYGVQKDRVDRNAVGWDYNEKTEKHESQKDYAKGFGGKFGVDKQQDKSALGWDYQEKTEKHSSQKDYSVGFGGKFGVQTDRQDKSALGWQHQEKLHKHESQIDYAKGFGGKYGVQQDRKDKSALGWEEVTKVEAHPSQTDMKKGFGGKFGIEKDRQDKSAHSFAEVQKPQSSYQKERSESVGSAKASSLRARFENMANAEKEEAQRRADEERAKRLAREQKEKELAKKDEEERQRKLSLREDLEEPEEVDDEEPPSAPTVRTSSVGVPTPLLQAATTAKNASPEQKSFQYNTTPQPPPARYENTQVTQEKVQVKRNEELSFLDALEDIESELFKPPQNYREPIAEKESELFKPPQSYAEPEVEESKPQLTQSSQSFSEHAGKKETQNPPKIPAEPASIVVEDRKSALTKQSQIYDEPAYETLEQVEEELYEVPECSGMSAVALYDYQAADSDEISFDPDDIIINIEMIDEGWWRGECRGQVGLFPSNYVQLLQQ</sequence>
<feature type="compositionally biased region" description="Polar residues" evidence="5">
    <location>
        <begin position="528"/>
        <end position="538"/>
    </location>
</feature>
<gene>
    <name evidence="7" type="ORF">JTE90_024578</name>
</gene>
<protein>
    <recommendedName>
        <fullName evidence="6">SH3 domain-containing protein</fullName>
    </recommendedName>
</protein>
<dbReference type="Pfam" id="PF02218">
    <property type="entry name" value="HS1_rep"/>
    <property type="match status" value="7"/>
</dbReference>
<dbReference type="PANTHER" id="PTHR10829:SF23">
    <property type="entry name" value="CORTACTIN, ISOFORM A"/>
    <property type="match status" value="1"/>
</dbReference>
<dbReference type="GO" id="GO:0051015">
    <property type="term" value="F:actin filament binding"/>
    <property type="evidence" value="ECO:0007669"/>
    <property type="project" value="TreeGrafter"/>
</dbReference>
<dbReference type="Proteomes" id="UP000827092">
    <property type="component" value="Unassembled WGS sequence"/>
</dbReference>
<keyword evidence="2" id="KW-0597">Phosphoprotein</keyword>
<dbReference type="PANTHER" id="PTHR10829">
    <property type="entry name" value="CORTACTIN AND DREBRIN"/>
    <property type="match status" value="1"/>
</dbReference>
<dbReference type="GO" id="GO:0030864">
    <property type="term" value="C:cortical actin cytoskeleton"/>
    <property type="evidence" value="ECO:0007669"/>
    <property type="project" value="TreeGrafter"/>
</dbReference>
<dbReference type="PRINTS" id="PR00499">
    <property type="entry name" value="P67PHOX"/>
</dbReference>
<dbReference type="InterPro" id="IPR036028">
    <property type="entry name" value="SH3-like_dom_sf"/>
</dbReference>
<feature type="compositionally biased region" description="Basic and acidic residues" evidence="5">
    <location>
        <begin position="133"/>
        <end position="144"/>
    </location>
</feature>
<feature type="compositionally biased region" description="Basic and acidic residues" evidence="5">
    <location>
        <begin position="277"/>
        <end position="295"/>
    </location>
</feature>
<feature type="compositionally biased region" description="Acidic residues" evidence="5">
    <location>
        <begin position="403"/>
        <end position="415"/>
    </location>
</feature>
<accession>A0AAV6VE31</accession>
<proteinExistence type="predicted"/>
<dbReference type="AlphaFoldDB" id="A0AAV6VE31"/>
<feature type="region of interest" description="Disordered" evidence="5">
    <location>
        <begin position="489"/>
        <end position="559"/>
    </location>
</feature>
<feature type="compositionally biased region" description="Basic and acidic residues" evidence="5">
    <location>
        <begin position="360"/>
        <end position="402"/>
    </location>
</feature>
<dbReference type="Pfam" id="PF00018">
    <property type="entry name" value="SH3_1"/>
    <property type="match status" value="1"/>
</dbReference>
<dbReference type="SUPFAM" id="SSF50044">
    <property type="entry name" value="SH3-domain"/>
    <property type="match status" value="1"/>
</dbReference>
<evidence type="ECO:0000256" key="5">
    <source>
        <dbReference type="SAM" id="MobiDB-lite"/>
    </source>
</evidence>
<feature type="region of interest" description="Disordered" evidence="5">
    <location>
        <begin position="133"/>
        <end position="163"/>
    </location>
</feature>
<dbReference type="InterPro" id="IPR001452">
    <property type="entry name" value="SH3_domain"/>
</dbReference>
<dbReference type="EMBL" id="JAFNEN010000106">
    <property type="protein sequence ID" value="KAG8194248.1"/>
    <property type="molecule type" value="Genomic_DNA"/>
</dbReference>
<keyword evidence="8" id="KW-1185">Reference proteome</keyword>
<dbReference type="GO" id="GO:0030833">
    <property type="term" value="P:regulation of actin filament polymerization"/>
    <property type="evidence" value="ECO:0007669"/>
    <property type="project" value="TreeGrafter"/>
</dbReference>
<evidence type="ECO:0000256" key="2">
    <source>
        <dbReference type="ARBA" id="ARBA00022553"/>
    </source>
</evidence>
<dbReference type="InterPro" id="IPR035716">
    <property type="entry name" value="Cortactin_SH3"/>
</dbReference>
<feature type="compositionally biased region" description="Acidic residues" evidence="5">
    <location>
        <begin position="18"/>
        <end position="27"/>
    </location>
</feature>
<dbReference type="Gene3D" id="2.30.30.40">
    <property type="entry name" value="SH3 Domains"/>
    <property type="match status" value="1"/>
</dbReference>
<feature type="region of interest" description="Disordered" evidence="5">
    <location>
        <begin position="1"/>
        <end position="27"/>
    </location>
</feature>
<dbReference type="GO" id="GO:0016477">
    <property type="term" value="P:cell migration"/>
    <property type="evidence" value="ECO:0007669"/>
    <property type="project" value="TreeGrafter"/>
</dbReference>
<dbReference type="PROSITE" id="PS50002">
    <property type="entry name" value="SH3"/>
    <property type="match status" value="1"/>
</dbReference>
<dbReference type="GO" id="GO:0030427">
    <property type="term" value="C:site of polarized growth"/>
    <property type="evidence" value="ECO:0007669"/>
    <property type="project" value="TreeGrafter"/>
</dbReference>
<feature type="region of interest" description="Disordered" evidence="5">
    <location>
        <begin position="178"/>
        <end position="199"/>
    </location>
</feature>
<reference evidence="7 8" key="1">
    <citation type="journal article" date="2022" name="Nat. Ecol. Evol.">
        <title>A masculinizing supergene underlies an exaggerated male reproductive morph in a spider.</title>
        <authorList>
            <person name="Hendrickx F."/>
            <person name="De Corte Z."/>
            <person name="Sonet G."/>
            <person name="Van Belleghem S.M."/>
            <person name="Kostlbacher S."/>
            <person name="Vangestel C."/>
        </authorList>
    </citation>
    <scope>NUCLEOTIDE SEQUENCE [LARGE SCALE GENOMIC DNA]</scope>
    <source>
        <strain evidence="7">W744_W776</strain>
    </source>
</reference>
<dbReference type="GO" id="GO:0005886">
    <property type="term" value="C:plasma membrane"/>
    <property type="evidence" value="ECO:0007669"/>
    <property type="project" value="TreeGrafter"/>
</dbReference>
<dbReference type="PROSITE" id="PS51090">
    <property type="entry name" value="CORTACTIN"/>
    <property type="match status" value="7"/>
</dbReference>
<feature type="compositionally biased region" description="Basic and acidic residues" evidence="5">
    <location>
        <begin position="179"/>
        <end position="193"/>
    </location>
</feature>
<dbReference type="GO" id="GO:0005884">
    <property type="term" value="C:actin filament"/>
    <property type="evidence" value="ECO:0007669"/>
    <property type="project" value="TreeGrafter"/>
</dbReference>
<dbReference type="CDD" id="cd11959">
    <property type="entry name" value="SH3_Cortactin"/>
    <property type="match status" value="1"/>
</dbReference>
<dbReference type="PRINTS" id="PR00452">
    <property type="entry name" value="SH3DOMAIN"/>
</dbReference>
<evidence type="ECO:0000313" key="8">
    <source>
        <dbReference type="Proteomes" id="UP000827092"/>
    </source>
</evidence>
<feature type="compositionally biased region" description="Polar residues" evidence="5">
    <location>
        <begin position="435"/>
        <end position="454"/>
    </location>
</feature>
<keyword evidence="3" id="KW-0677">Repeat</keyword>
<evidence type="ECO:0000259" key="6">
    <source>
        <dbReference type="PROSITE" id="PS50002"/>
    </source>
</evidence>
<feature type="domain" description="SH3" evidence="6">
    <location>
        <begin position="596"/>
        <end position="655"/>
    </location>
</feature>
<name>A0AAV6VE31_9ARAC</name>
<evidence type="ECO:0000313" key="7">
    <source>
        <dbReference type="EMBL" id="KAG8194248.1"/>
    </source>
</evidence>
<keyword evidence="1 4" id="KW-0728">SH3 domain</keyword>
<evidence type="ECO:0000256" key="3">
    <source>
        <dbReference type="ARBA" id="ARBA00022737"/>
    </source>
</evidence>
<feature type="compositionally biased region" description="Basic and acidic residues" evidence="5">
    <location>
        <begin position="311"/>
        <end position="321"/>
    </location>
</feature>
<evidence type="ECO:0000256" key="1">
    <source>
        <dbReference type="ARBA" id="ARBA00022443"/>
    </source>
</evidence>
<dbReference type="FunFam" id="2.30.30.40:FF:000398">
    <property type="entry name" value="Hematopoietic cell-specific Lyn substrate 1"/>
    <property type="match status" value="1"/>
</dbReference>
<dbReference type="SMART" id="SM00326">
    <property type="entry name" value="SH3"/>
    <property type="match status" value="1"/>
</dbReference>
<feature type="region of interest" description="Disordered" evidence="5">
    <location>
        <begin position="271"/>
        <end position="473"/>
    </location>
</feature>